<keyword evidence="5" id="KW-0808">Transferase</keyword>
<evidence type="ECO:0000313" key="15">
    <source>
        <dbReference type="Proteomes" id="UP000603708"/>
    </source>
</evidence>
<feature type="compositionally biased region" description="Pro residues" evidence="11">
    <location>
        <begin position="187"/>
        <end position="203"/>
    </location>
</feature>
<dbReference type="CDD" id="cd05563">
    <property type="entry name" value="PTS_IIB_ascorbate"/>
    <property type="match status" value="1"/>
</dbReference>
<name>A0A919FVV1_9ACTN</name>
<reference evidence="14" key="1">
    <citation type="journal article" date="2014" name="Int. J. Syst. Evol. Microbiol.">
        <title>Complete genome sequence of Corynebacterium casei LMG S-19264T (=DSM 44701T), isolated from a smear-ripened cheese.</title>
        <authorList>
            <consortium name="US DOE Joint Genome Institute (JGI-PGF)"/>
            <person name="Walter F."/>
            <person name="Albersmeier A."/>
            <person name="Kalinowski J."/>
            <person name="Ruckert C."/>
        </authorList>
    </citation>
    <scope>NUCLEOTIDE SEQUENCE</scope>
    <source>
        <strain evidence="14">JCM 5069</strain>
    </source>
</reference>
<dbReference type="Pfam" id="PF02302">
    <property type="entry name" value="PTS_IIB"/>
    <property type="match status" value="1"/>
</dbReference>
<dbReference type="Gene3D" id="3.40.930.10">
    <property type="entry name" value="Mannitol-specific EII, Chain A"/>
    <property type="match status" value="1"/>
</dbReference>
<evidence type="ECO:0000256" key="5">
    <source>
        <dbReference type="ARBA" id="ARBA00022679"/>
    </source>
</evidence>
<gene>
    <name evidence="14" type="ORF">GCM10018793_10650</name>
</gene>
<dbReference type="SUPFAM" id="SSF55804">
    <property type="entry name" value="Phoshotransferase/anion transport protein"/>
    <property type="match status" value="1"/>
</dbReference>
<proteinExistence type="predicted"/>
<feature type="domain" description="PTS EIIB type-2" evidence="13">
    <location>
        <begin position="231"/>
        <end position="322"/>
    </location>
</feature>
<dbReference type="SUPFAM" id="SSF52794">
    <property type="entry name" value="PTS system IIB component-like"/>
    <property type="match status" value="1"/>
</dbReference>
<dbReference type="GO" id="GO:0005737">
    <property type="term" value="C:cytoplasm"/>
    <property type="evidence" value="ECO:0007669"/>
    <property type="project" value="UniProtKB-SubCell"/>
</dbReference>
<comment type="subcellular location">
    <subcellularLocation>
        <location evidence="1">Cytoplasm</location>
    </subcellularLocation>
</comment>
<keyword evidence="3" id="KW-0963">Cytoplasm</keyword>
<evidence type="ECO:0000259" key="13">
    <source>
        <dbReference type="PROSITE" id="PS51099"/>
    </source>
</evidence>
<evidence type="ECO:0000256" key="7">
    <source>
        <dbReference type="ARBA" id="ARBA00022777"/>
    </source>
</evidence>
<dbReference type="InterPro" id="IPR036095">
    <property type="entry name" value="PTS_EIIB-like_sf"/>
</dbReference>
<dbReference type="PANTHER" id="PTHR36203">
    <property type="entry name" value="ASCORBATE-SPECIFIC PTS SYSTEM EIIA COMPONENT"/>
    <property type="match status" value="1"/>
</dbReference>
<evidence type="ECO:0000256" key="2">
    <source>
        <dbReference type="ARBA" id="ARBA00022448"/>
    </source>
</evidence>
<dbReference type="Gene3D" id="3.40.50.2300">
    <property type="match status" value="1"/>
</dbReference>
<keyword evidence="4" id="KW-0597">Phosphoprotein</keyword>
<keyword evidence="15" id="KW-1185">Reference proteome</keyword>
<evidence type="ECO:0000256" key="3">
    <source>
        <dbReference type="ARBA" id="ARBA00022490"/>
    </source>
</evidence>
<accession>A0A919FVV1</accession>
<evidence type="ECO:0000256" key="11">
    <source>
        <dbReference type="SAM" id="MobiDB-lite"/>
    </source>
</evidence>
<keyword evidence="2" id="KW-0813">Transport</keyword>
<evidence type="ECO:0000259" key="12">
    <source>
        <dbReference type="PROSITE" id="PS51094"/>
    </source>
</evidence>
<dbReference type="InterPro" id="IPR013011">
    <property type="entry name" value="PTS_EIIB_2"/>
</dbReference>
<sequence length="323" mass="33314">MPGARRGNRLVCVRYVAPFLAWAGGRGRARIPRMAELTELLAAEAVRLDARVADWRQAITAAGELMVATGVCTPAYTAEMIRNVAENGPYVVVAPGFAFAHARPSPAVLRTGMSWVRLVESVEFGHESNDPVGLVVALAARDAREHTSALAALARLLADPGLAQALRDVSTPAALRAVIAAGSAAPAAPPSAPAAPTPLPGAEPTPVDGAPAAGPAPGTRPGREGAGSAPHKILTVCGNGLGTSLFLKNTLERVLDRWGWSRYVTVEATDTVSARGKAAEAVAILTSGEIASALGDVGVPVKVVTDFTSTAEADRVLRDTYDV</sequence>
<evidence type="ECO:0000313" key="14">
    <source>
        <dbReference type="EMBL" id="GHH72899.1"/>
    </source>
</evidence>
<dbReference type="GO" id="GO:0016301">
    <property type="term" value="F:kinase activity"/>
    <property type="evidence" value="ECO:0007669"/>
    <property type="project" value="UniProtKB-KW"/>
</dbReference>
<dbReference type="InterPro" id="IPR051351">
    <property type="entry name" value="Ascorbate-PTS_EIIA_comp"/>
</dbReference>
<organism evidence="14 15">
    <name type="scientific">Streptomyces sulfonofaciens</name>
    <dbReference type="NCBI Taxonomy" id="68272"/>
    <lineage>
        <taxon>Bacteria</taxon>
        <taxon>Bacillati</taxon>
        <taxon>Actinomycetota</taxon>
        <taxon>Actinomycetes</taxon>
        <taxon>Kitasatosporales</taxon>
        <taxon>Streptomycetaceae</taxon>
        <taxon>Streptomyces</taxon>
    </lineage>
</organism>
<feature type="domain" description="PTS EIIA type-2" evidence="12">
    <location>
        <begin position="39"/>
        <end position="182"/>
    </location>
</feature>
<evidence type="ECO:0000256" key="6">
    <source>
        <dbReference type="ARBA" id="ARBA00022683"/>
    </source>
</evidence>
<dbReference type="PROSITE" id="PS51094">
    <property type="entry name" value="PTS_EIIA_TYPE_2"/>
    <property type="match status" value="1"/>
</dbReference>
<feature type="region of interest" description="Disordered" evidence="11">
    <location>
        <begin position="185"/>
        <end position="231"/>
    </location>
</feature>
<dbReference type="InterPro" id="IPR003501">
    <property type="entry name" value="PTS_EIIB_2/3"/>
</dbReference>
<comment type="function">
    <text evidence="8">The phosphoenolpyruvate-dependent sugar phosphotransferase system (sugar PTS), a major carbohydrate active transport system, catalyzes the phosphorylation of incoming sugar substrates concomitantly with their translocation across the cell membrane. The enzyme II UlaABC PTS system is involved in ascorbate transport.</text>
</comment>
<dbReference type="InterPro" id="IPR002178">
    <property type="entry name" value="PTS_EIIA_type-2_dom"/>
</dbReference>
<comment type="caution">
    <text evidence="14">The sequence shown here is derived from an EMBL/GenBank/DDBJ whole genome shotgun (WGS) entry which is preliminary data.</text>
</comment>
<dbReference type="GO" id="GO:0009401">
    <property type="term" value="P:phosphoenolpyruvate-dependent sugar phosphotransferase system"/>
    <property type="evidence" value="ECO:0007669"/>
    <property type="project" value="UniProtKB-KW"/>
</dbReference>
<evidence type="ECO:0000256" key="4">
    <source>
        <dbReference type="ARBA" id="ARBA00022553"/>
    </source>
</evidence>
<evidence type="ECO:0000256" key="8">
    <source>
        <dbReference type="ARBA" id="ARBA00037387"/>
    </source>
</evidence>
<dbReference type="InterPro" id="IPR016152">
    <property type="entry name" value="PTrfase/Anion_transptr"/>
</dbReference>
<dbReference type="EMBL" id="BNCD01000002">
    <property type="protein sequence ID" value="GHH72899.1"/>
    <property type="molecule type" value="Genomic_DNA"/>
</dbReference>
<protein>
    <recommendedName>
        <fullName evidence="9">Ascorbate-specific PTS system EIIA component</fullName>
    </recommendedName>
    <alternativeName>
        <fullName evidence="10">Ascorbate-specific phosphotransferase enzyme IIA component</fullName>
    </alternativeName>
</protein>
<dbReference type="Proteomes" id="UP000603708">
    <property type="component" value="Unassembled WGS sequence"/>
</dbReference>
<reference evidence="14" key="2">
    <citation type="submission" date="2020-09" db="EMBL/GenBank/DDBJ databases">
        <authorList>
            <person name="Sun Q."/>
            <person name="Ohkuma M."/>
        </authorList>
    </citation>
    <scope>NUCLEOTIDE SEQUENCE</scope>
    <source>
        <strain evidence="14">JCM 5069</strain>
    </source>
</reference>
<evidence type="ECO:0000256" key="10">
    <source>
        <dbReference type="ARBA" id="ARBA00042072"/>
    </source>
</evidence>
<keyword evidence="6" id="KW-0598">Phosphotransferase system</keyword>
<keyword evidence="7" id="KW-0418">Kinase</keyword>
<dbReference type="PROSITE" id="PS51099">
    <property type="entry name" value="PTS_EIIB_TYPE_2"/>
    <property type="match status" value="1"/>
</dbReference>
<dbReference type="AlphaFoldDB" id="A0A919FVV1"/>
<feature type="compositionally biased region" description="Low complexity" evidence="11">
    <location>
        <begin position="204"/>
        <end position="220"/>
    </location>
</feature>
<dbReference type="PANTHER" id="PTHR36203:SF1">
    <property type="entry name" value="ASCORBATE-SPECIFIC PTS SYSTEM EIIA COMPONENT"/>
    <property type="match status" value="1"/>
</dbReference>
<dbReference type="GO" id="GO:0008982">
    <property type="term" value="F:protein-N(PI)-phosphohistidine-sugar phosphotransferase activity"/>
    <property type="evidence" value="ECO:0007669"/>
    <property type="project" value="InterPro"/>
</dbReference>
<keyword evidence="14" id="KW-0762">Sugar transport</keyword>
<dbReference type="Pfam" id="PF00359">
    <property type="entry name" value="PTS_EIIA_2"/>
    <property type="match status" value="1"/>
</dbReference>
<evidence type="ECO:0000256" key="1">
    <source>
        <dbReference type="ARBA" id="ARBA00004496"/>
    </source>
</evidence>
<evidence type="ECO:0000256" key="9">
    <source>
        <dbReference type="ARBA" id="ARBA00041175"/>
    </source>
</evidence>